<dbReference type="SUPFAM" id="SSF56436">
    <property type="entry name" value="C-type lectin-like"/>
    <property type="match status" value="1"/>
</dbReference>
<dbReference type="PANTHER" id="PTHR24543">
    <property type="entry name" value="MULTICOPPER OXIDASE-RELATED"/>
    <property type="match status" value="1"/>
</dbReference>
<protein>
    <recommendedName>
        <fullName evidence="8">Receptor protein-tyrosine kinase</fullName>
    </recommendedName>
</protein>
<feature type="transmembrane region" description="Helical" evidence="1">
    <location>
        <begin position="1446"/>
        <end position="1466"/>
    </location>
</feature>
<dbReference type="CDD" id="cd00057">
    <property type="entry name" value="FA58C"/>
    <property type="match status" value="1"/>
</dbReference>
<dbReference type="InterPro" id="IPR037524">
    <property type="entry name" value="PA14/GLEYA"/>
</dbReference>
<evidence type="ECO:0000259" key="2">
    <source>
        <dbReference type="PROSITE" id="PS50022"/>
    </source>
</evidence>
<evidence type="ECO:0000259" key="5">
    <source>
        <dbReference type="PROSITE" id="PS51820"/>
    </source>
</evidence>
<dbReference type="OrthoDB" id="297496at2759"/>
<dbReference type="InterPro" id="IPR000421">
    <property type="entry name" value="FA58C"/>
</dbReference>
<dbReference type="InterPro" id="IPR003961">
    <property type="entry name" value="FN3_dom"/>
</dbReference>
<dbReference type="InterPro" id="IPR016187">
    <property type="entry name" value="CTDL_fold"/>
</dbReference>
<dbReference type="SUPFAM" id="SSF49265">
    <property type="entry name" value="Fibronectin type III"/>
    <property type="match status" value="3"/>
</dbReference>
<comment type="caution">
    <text evidence="6">The sequence shown here is derived from an EMBL/GenBank/DDBJ whole genome shotgun (WGS) entry which is preliminary data.</text>
</comment>
<feature type="domain" description="F5/8 type C" evidence="2">
    <location>
        <begin position="392"/>
        <end position="482"/>
    </location>
</feature>
<dbReference type="Gene3D" id="2.60.40.10">
    <property type="entry name" value="Immunoglobulins"/>
    <property type="match status" value="5"/>
</dbReference>
<dbReference type="Gene3D" id="2.60.120.260">
    <property type="entry name" value="Galactose-binding domain-like"/>
    <property type="match status" value="2"/>
</dbReference>
<feature type="domain" description="PA14" evidence="5">
    <location>
        <begin position="1"/>
        <end position="135"/>
    </location>
</feature>
<dbReference type="InterPro" id="IPR008979">
    <property type="entry name" value="Galactose-bd-like_sf"/>
</dbReference>
<evidence type="ECO:0000313" key="6">
    <source>
        <dbReference type="EMBL" id="RMX54060.1"/>
    </source>
</evidence>
<keyword evidence="1" id="KW-0812">Transmembrane</keyword>
<dbReference type="Proteomes" id="UP000275408">
    <property type="component" value="Unassembled WGS sequence"/>
</dbReference>
<proteinExistence type="predicted"/>
<dbReference type="Gene3D" id="1.10.287.70">
    <property type="match status" value="1"/>
</dbReference>
<dbReference type="PANTHER" id="PTHR24543:SF335">
    <property type="entry name" value="EGF-LIKE REPEAT AND DISCOIDIN I-LIKE DOMAIN-CONTAINING PROTEIN 3"/>
    <property type="match status" value="1"/>
</dbReference>
<reference evidence="6 7" key="1">
    <citation type="journal article" date="2018" name="Sci. Rep.">
        <title>Comparative analysis of the Pocillopora damicornis genome highlights role of immune system in coral evolution.</title>
        <authorList>
            <person name="Cunning R."/>
            <person name="Bay R.A."/>
            <person name="Gillette P."/>
            <person name="Baker A.C."/>
            <person name="Traylor-Knowles N."/>
        </authorList>
    </citation>
    <scope>NUCLEOTIDE SEQUENCE [LARGE SCALE GENOMIC DNA]</scope>
    <source>
        <strain evidence="6">RSMAS</strain>
        <tissue evidence="6">Whole animal</tissue>
    </source>
</reference>
<evidence type="ECO:0000256" key="1">
    <source>
        <dbReference type="SAM" id="Phobius"/>
    </source>
</evidence>
<dbReference type="SMART" id="SM00231">
    <property type="entry name" value="FA58C"/>
    <property type="match status" value="1"/>
</dbReference>
<dbReference type="PROSITE" id="PS50041">
    <property type="entry name" value="C_TYPE_LECTIN_2"/>
    <property type="match status" value="1"/>
</dbReference>
<dbReference type="GO" id="GO:0015276">
    <property type="term" value="F:ligand-gated monoatomic ion channel activity"/>
    <property type="evidence" value="ECO:0007669"/>
    <property type="project" value="InterPro"/>
</dbReference>
<dbReference type="CDD" id="cd00063">
    <property type="entry name" value="FN3"/>
    <property type="match status" value="5"/>
</dbReference>
<gene>
    <name evidence="6" type="ORF">pdam_00013141</name>
</gene>
<dbReference type="PROSITE" id="PS51820">
    <property type="entry name" value="PA14"/>
    <property type="match status" value="1"/>
</dbReference>
<organism evidence="6 7">
    <name type="scientific">Pocillopora damicornis</name>
    <name type="common">Cauliflower coral</name>
    <name type="synonym">Millepora damicornis</name>
    <dbReference type="NCBI Taxonomy" id="46731"/>
    <lineage>
        <taxon>Eukaryota</taxon>
        <taxon>Metazoa</taxon>
        <taxon>Cnidaria</taxon>
        <taxon>Anthozoa</taxon>
        <taxon>Hexacorallia</taxon>
        <taxon>Scleractinia</taxon>
        <taxon>Astrocoeniina</taxon>
        <taxon>Pocilloporidae</taxon>
        <taxon>Pocillopora</taxon>
    </lineage>
</organism>
<dbReference type="SMART" id="SM00209">
    <property type="entry name" value="TSP1"/>
    <property type="match status" value="2"/>
</dbReference>
<dbReference type="CDD" id="cd00037">
    <property type="entry name" value="CLECT"/>
    <property type="match status" value="1"/>
</dbReference>
<dbReference type="PROSITE" id="PS50022">
    <property type="entry name" value="FA58C_3"/>
    <property type="match status" value="2"/>
</dbReference>
<feature type="transmembrane region" description="Helical" evidence="1">
    <location>
        <begin position="1515"/>
        <end position="1537"/>
    </location>
</feature>
<sequence length="1792" mass="199606">IKGILQEVWLDNIHGNNLSSLLENKDFPDSPNRVSNQTFLPEPQYGQRLRAYFAAPESGMYQFHLSCDGACVLLIESKMGSLLTRCQNSSKGMNMTAGSFYYVTVLHVVSNASKNVSLSVTKPNGTLLSPIPHEYFVAYRKDGNLSEYIPGDWGEWSACQGGIQIRNRSCQVHPPVYSRLNSSYQLSDTKQCGENGNYNPDKVHVNALEGVVIADELTFSVPNNNSCLQVEIYGWPLDNSTVIQNERYMYVTGISWSRPKVYGGLVTGYKVILHYTDGNRHNWTLEADQRSFSAGMGPNSTYCITVLAFNEAGDGPAAKCINFTTRDGACPISWMRYQDSCYLNVSKPANWPHGTLCVGIRESASLQREKCAHVRPYICERKVAPDPDDLKCEDKGVGLEYRVRYDSIFFASSSLLNKYRPGNARLAGEEAWCPNTNSTEEYLEIDLGSLYKICALATQGLLERGAFTKTYRLQFSIDGSKWDWYINENSQRQASPPTGAPTNLTTEIISLTTVQVSWNFIPDFFDGGLGVIGYWVYYYIKGAGAEGLEQQKKDVQDNSTKLFNLKLNATYCISVVGYSEAGEGPRSECTDLHTPAVCLQGWSSYGGNCYRASEKSEGKIEWSEAADKCYNLNSHLVSIYSESENQFVKSLTEREPKTCSWIGLKFKTTRHLLAWNDGSLVNFTKLKDQENVNKCVAYHEESEVWEKKWCSGKCSFVCKRKDFAWPHQNCSDMPLGLENRAIPDYAMQSTNTLNGTSPYDARLSSTGGWCAFLRSEVYLEVNLQSPHFICAIGTQGGQSKDYVKKYKVELANRNSKYEVYKENGIFKEFEANSDYNRVQKNLLESGVVTQYVKLRPLEWHRMPCLRLEIYGQINSERVPTRAPDSVSFSVEDGGLQVRWSLLPVYFHGDVLDGYKIEVKKPNNSIHGIWTFSAEEKSQKFPGITKRADIGCVLVYGFTKYGDSVSSGCAIEEQGEGSGNNSILYTQWSEWSSCSKSCDRGVQFRNRTCASPCSYDSPDPILDQPSNLTTVKSSPNSLAVQWKPYAGNNTLVAYRVLVLRMRAWKSGKSRKRRSIPDKEGELLRNFTVGPNVTAFEIGNLSASTGYCIRIGAITEELGEESLSDCYYLYTEKRDVSLPPPPEANATTNGSSSITIHWKPVLNNTDSPIVGYAIFLRDTNRSIFVESCLTNITVNSSGCIEMASLITTGWGNTTGCLQTENSPTPTPEPVVNETAPKVTASIRRSLATILVTWDPKTISGIKGEFIGYDLEYKLIEVNGIPKDDALWTSLMFSCYQSKTEFNLTDLLPFARYEIKMAVITSEGIGKYSEAVYGATCACAEFITARSAGGIKDSKQDTITSALTKVISDLLLDTCGKCEDYTTKIIYSNKSDDSNGLINFPVSKTSYGQSEYSKFVPVITVPGVLVITRKSDLSKVLTQVASGSALSSWPIAVVTVVMATLAGIIIWFLDSKENSEQFPRQFVKGAGQGFWWSFISMTTVGYGDLCPKSIPGKLFAMIWFLIGLVIFSVFMGTLTSLLTVTTVRKTIGSPQGTDVKTVAVVADSPEQRVAVGSLSSKVNLGKQFPDVEHLVRALKDRAIESIMVDMYTPVKRKDLFNGSWYEIGKLLEVEISHGVLLHGHAVSLVEELKKMIIAKDVQSEYLQDANENAEDEGEILEEEPVTFFEPASPYFRTTMYTTLAALGVCFCCGMLYQAFFYKRRRAPGNRINNNAVVPENTASVAQLETAVKEFYSSFSSTYKELKKKFKAELIHLEKVKRQGGKNLIKKNFQIFESKA</sequence>
<dbReference type="PROSITE" id="PS50092">
    <property type="entry name" value="TSP1"/>
    <property type="match status" value="2"/>
</dbReference>
<dbReference type="Pfam" id="PF00041">
    <property type="entry name" value="fn3"/>
    <property type="match status" value="2"/>
</dbReference>
<dbReference type="PROSITE" id="PS01285">
    <property type="entry name" value="FA58C_1"/>
    <property type="match status" value="1"/>
</dbReference>
<dbReference type="SUPFAM" id="SSF82895">
    <property type="entry name" value="TSP-1 type 1 repeat"/>
    <property type="match status" value="2"/>
</dbReference>
<dbReference type="SMART" id="SM00060">
    <property type="entry name" value="FN3"/>
    <property type="match status" value="5"/>
</dbReference>
<dbReference type="GO" id="GO:0016020">
    <property type="term" value="C:membrane"/>
    <property type="evidence" value="ECO:0007669"/>
    <property type="project" value="InterPro"/>
</dbReference>
<keyword evidence="1" id="KW-1133">Transmembrane helix</keyword>
<keyword evidence="1" id="KW-0472">Membrane</keyword>
<dbReference type="Pfam" id="PF00754">
    <property type="entry name" value="F5_F8_type_C"/>
    <property type="match status" value="2"/>
</dbReference>
<dbReference type="Gene3D" id="3.10.100.10">
    <property type="entry name" value="Mannose-Binding Protein A, subunit A"/>
    <property type="match status" value="1"/>
</dbReference>
<name>A0A3M6UK76_POCDA</name>
<dbReference type="Gene3D" id="2.20.100.10">
    <property type="entry name" value="Thrombospondin type-1 (TSP1) repeat"/>
    <property type="match status" value="1"/>
</dbReference>
<dbReference type="InterPro" id="IPR036116">
    <property type="entry name" value="FN3_sf"/>
</dbReference>
<accession>A0A3M6UK76</accession>
<dbReference type="InterPro" id="IPR000884">
    <property type="entry name" value="TSP1_rpt"/>
</dbReference>
<feature type="domain" description="Fibronectin type-III" evidence="4">
    <location>
        <begin position="1023"/>
        <end position="1132"/>
    </location>
</feature>
<dbReference type="Pfam" id="PF07885">
    <property type="entry name" value="Ion_trans_2"/>
    <property type="match status" value="1"/>
</dbReference>
<feature type="transmembrane region" description="Helical" evidence="1">
    <location>
        <begin position="1692"/>
        <end position="1714"/>
    </location>
</feature>
<dbReference type="InterPro" id="IPR036383">
    <property type="entry name" value="TSP1_rpt_sf"/>
</dbReference>
<dbReference type="SUPFAM" id="SSF81324">
    <property type="entry name" value="Voltage-gated potassium channels"/>
    <property type="match status" value="1"/>
</dbReference>
<evidence type="ECO:0000313" key="7">
    <source>
        <dbReference type="Proteomes" id="UP000275408"/>
    </source>
</evidence>
<dbReference type="InterPro" id="IPR013099">
    <property type="entry name" value="K_chnl_dom"/>
</dbReference>
<dbReference type="SMART" id="SM00034">
    <property type="entry name" value="CLECT"/>
    <property type="match status" value="1"/>
</dbReference>
<feature type="non-terminal residue" evidence="6">
    <location>
        <position position="1"/>
    </location>
</feature>
<dbReference type="SUPFAM" id="SSF49785">
    <property type="entry name" value="Galactose-binding domain-like"/>
    <property type="match status" value="2"/>
</dbReference>
<feature type="domain" description="C-type lectin" evidence="3">
    <location>
        <begin position="605"/>
        <end position="719"/>
    </location>
</feature>
<dbReference type="InterPro" id="IPR001304">
    <property type="entry name" value="C-type_lectin-like"/>
</dbReference>
<dbReference type="EMBL" id="RCHS01001332">
    <property type="protein sequence ID" value="RMX54060.1"/>
    <property type="molecule type" value="Genomic_DNA"/>
</dbReference>
<dbReference type="Pfam" id="PF00090">
    <property type="entry name" value="TSP_1"/>
    <property type="match status" value="2"/>
</dbReference>
<evidence type="ECO:0000259" key="3">
    <source>
        <dbReference type="PROSITE" id="PS50041"/>
    </source>
</evidence>
<dbReference type="InterPro" id="IPR016186">
    <property type="entry name" value="C-type_lectin-like/link_sf"/>
</dbReference>
<feature type="transmembrane region" description="Helical" evidence="1">
    <location>
        <begin position="1486"/>
        <end position="1503"/>
    </location>
</feature>
<feature type="domain" description="Fibronectin type-III" evidence="4">
    <location>
        <begin position="1233"/>
        <end position="1336"/>
    </location>
</feature>
<evidence type="ECO:0008006" key="8">
    <source>
        <dbReference type="Google" id="ProtNLM"/>
    </source>
</evidence>
<feature type="domain" description="Fibronectin type-III" evidence="4">
    <location>
        <begin position="236"/>
        <end position="328"/>
    </location>
</feature>
<feature type="domain" description="Fibronectin type-III" evidence="4">
    <location>
        <begin position="500"/>
        <end position="597"/>
    </location>
</feature>
<dbReference type="InterPro" id="IPR013783">
    <property type="entry name" value="Ig-like_fold"/>
</dbReference>
<dbReference type="PROSITE" id="PS50853">
    <property type="entry name" value="FN3"/>
    <property type="match status" value="4"/>
</dbReference>
<dbReference type="Pfam" id="PF00059">
    <property type="entry name" value="Lectin_C"/>
    <property type="match status" value="1"/>
</dbReference>
<feature type="domain" description="F5/8 type C" evidence="2">
    <location>
        <begin position="730"/>
        <end position="872"/>
    </location>
</feature>
<evidence type="ECO:0000259" key="4">
    <source>
        <dbReference type="PROSITE" id="PS50853"/>
    </source>
</evidence>
<keyword evidence="7" id="KW-1185">Reference proteome</keyword>